<dbReference type="OrthoDB" id="1706062at2759"/>
<dbReference type="Proteomes" id="UP000187406">
    <property type="component" value="Unassembled WGS sequence"/>
</dbReference>
<feature type="compositionally biased region" description="Polar residues" evidence="4">
    <location>
        <begin position="591"/>
        <end position="608"/>
    </location>
</feature>
<evidence type="ECO:0000256" key="3">
    <source>
        <dbReference type="ARBA" id="ARBA00023274"/>
    </source>
</evidence>
<protein>
    <submittedName>
        <fullName evidence="6">Ribosomal_S3_C domain-containing protein</fullName>
    </submittedName>
</protein>
<dbReference type="GO" id="GO:0006412">
    <property type="term" value="P:translation"/>
    <property type="evidence" value="ECO:0007669"/>
    <property type="project" value="InterPro"/>
</dbReference>
<comment type="caution">
    <text evidence="6">The sequence shown here is derived from an EMBL/GenBank/DDBJ whole genome shotgun (WGS) entry which is preliminary data.</text>
</comment>
<dbReference type="STRING" id="3775.A0A1Q3BTK7"/>
<dbReference type="GO" id="GO:0005840">
    <property type="term" value="C:ribosome"/>
    <property type="evidence" value="ECO:0007669"/>
    <property type="project" value="UniProtKB-KW"/>
</dbReference>
<dbReference type="PANTHER" id="PTHR35928">
    <property type="entry name" value="RIBOSOMAL PROTEIN S3, MITOCHONDRIAL"/>
    <property type="match status" value="1"/>
</dbReference>
<dbReference type="FunCoup" id="A0A1Q3BTK7">
    <property type="interactions" value="56"/>
</dbReference>
<dbReference type="GO" id="GO:1990904">
    <property type="term" value="C:ribonucleoprotein complex"/>
    <property type="evidence" value="ECO:0007669"/>
    <property type="project" value="UniProtKB-KW"/>
</dbReference>
<keyword evidence="3" id="KW-0687">Ribonucleoprotein</keyword>
<dbReference type="InParanoid" id="A0A1Q3BTK7"/>
<keyword evidence="2" id="KW-0689">Ribosomal protein</keyword>
<feature type="region of interest" description="Disordered" evidence="4">
    <location>
        <begin position="587"/>
        <end position="620"/>
    </location>
</feature>
<dbReference type="SUPFAM" id="SSF54821">
    <property type="entry name" value="Ribosomal protein S3 C-terminal domain"/>
    <property type="match status" value="1"/>
</dbReference>
<evidence type="ECO:0000256" key="4">
    <source>
        <dbReference type="SAM" id="MobiDB-lite"/>
    </source>
</evidence>
<evidence type="ECO:0000256" key="1">
    <source>
        <dbReference type="ARBA" id="ARBA00010761"/>
    </source>
</evidence>
<dbReference type="AlphaFoldDB" id="A0A1Q3BTK7"/>
<sequence>MRGNSIWRPFLLGRSCYHGRIYSSSRFVETLTSKPNMMMSSPSSIDRCQFINPFQHCRRTLCSPSESQVYQDVVLRSYLGSIRPPTRQTTGFRLGKSTILHFPKRTFIHLFVPRRTRQPKGWERSKPRKDMGRWWTFGKVRPIRCLGEKQEGKEGQDMGKGIRVRTETKAGYDRSPLSSEKNLSKLVRIFKLPKEFQIENDVNSLRKTKLLNFLFQNKSFGSDHMLKRTVSLSEGQERVCPSLTYFVMQYLLSTKKEMHFDPVLVLNHFLSLSGGTSPPGRSLDDKKIRSCIAFLVESLSSTSEKKRLSHSIRLANHLPSSSIGITKSTVSLFPFFGATSVFMRGRDGLGVYNNVSFAEEAREKLLSQLRIKCWNLMGKDNRVMELIDKLIYNDNSDNKGESVSGSGMEQVIKGTGLMLAIIMSNRRIPHGYNSYLNEVNKMQSLVSKRTSTNTVIESVKIRSVYSSASLIAQDISLQLRNKKRSFRSIFNQLVRNLPLGKSKGVEGIRICCSGRLQGAEIARTECGKFGKISRTSFNQKIDYAHAEVPTSYGTVGVKVWVSFSQKKESKPKTPSLHSSIHKIPFSHKNHLSNPFQQSRRTLSTCSPSESEEGKVSDPTNIVLVKPEEEFNSSLSKIQGRL</sequence>
<keyword evidence="7" id="KW-1185">Reference proteome</keyword>
<reference evidence="7" key="1">
    <citation type="submission" date="2016-04" db="EMBL/GenBank/DDBJ databases">
        <title>Cephalotus genome sequencing.</title>
        <authorList>
            <person name="Fukushima K."/>
            <person name="Hasebe M."/>
            <person name="Fang X."/>
        </authorList>
    </citation>
    <scope>NUCLEOTIDE SEQUENCE [LARGE SCALE GENOMIC DNA]</scope>
    <source>
        <strain evidence="7">cv. St1</strain>
    </source>
</reference>
<dbReference type="PANTHER" id="PTHR35928:SF2">
    <property type="entry name" value="SMALL RIBOSOMAL SUBUNIT PROTEIN US3M"/>
    <property type="match status" value="1"/>
</dbReference>
<evidence type="ECO:0000313" key="7">
    <source>
        <dbReference type="Proteomes" id="UP000187406"/>
    </source>
</evidence>
<comment type="similarity">
    <text evidence="1">Belongs to the universal ribosomal protein uS3 family.</text>
</comment>
<dbReference type="GO" id="GO:0003735">
    <property type="term" value="F:structural constituent of ribosome"/>
    <property type="evidence" value="ECO:0007669"/>
    <property type="project" value="InterPro"/>
</dbReference>
<feature type="domain" description="Small ribosomal subunit protein uS3 C-terminal" evidence="5">
    <location>
        <begin position="482"/>
        <end position="561"/>
    </location>
</feature>
<dbReference type="EMBL" id="BDDD01000902">
    <property type="protein sequence ID" value="GAV71284.1"/>
    <property type="molecule type" value="Genomic_DNA"/>
</dbReference>
<dbReference type="InterPro" id="IPR036419">
    <property type="entry name" value="Ribosomal_S3_C_sf"/>
</dbReference>
<name>A0A1Q3BTK7_CEPFO</name>
<evidence type="ECO:0000256" key="2">
    <source>
        <dbReference type="ARBA" id="ARBA00022980"/>
    </source>
</evidence>
<gene>
    <name evidence="6" type="ORF">CFOL_v3_14778</name>
</gene>
<dbReference type="Pfam" id="PF00189">
    <property type="entry name" value="Ribosomal_S3_C"/>
    <property type="match status" value="1"/>
</dbReference>
<accession>A0A1Q3BTK7</accession>
<dbReference type="Gene3D" id="3.30.1140.32">
    <property type="entry name" value="Ribosomal protein S3, C-terminal domain"/>
    <property type="match status" value="1"/>
</dbReference>
<dbReference type="InterPro" id="IPR001351">
    <property type="entry name" value="Ribosomal_uS3_C"/>
</dbReference>
<evidence type="ECO:0000259" key="5">
    <source>
        <dbReference type="Pfam" id="PF00189"/>
    </source>
</evidence>
<proteinExistence type="inferred from homology"/>
<organism evidence="6 7">
    <name type="scientific">Cephalotus follicularis</name>
    <name type="common">Albany pitcher plant</name>
    <dbReference type="NCBI Taxonomy" id="3775"/>
    <lineage>
        <taxon>Eukaryota</taxon>
        <taxon>Viridiplantae</taxon>
        <taxon>Streptophyta</taxon>
        <taxon>Embryophyta</taxon>
        <taxon>Tracheophyta</taxon>
        <taxon>Spermatophyta</taxon>
        <taxon>Magnoliopsida</taxon>
        <taxon>eudicotyledons</taxon>
        <taxon>Gunneridae</taxon>
        <taxon>Pentapetalae</taxon>
        <taxon>rosids</taxon>
        <taxon>fabids</taxon>
        <taxon>Oxalidales</taxon>
        <taxon>Cephalotaceae</taxon>
        <taxon>Cephalotus</taxon>
    </lineage>
</organism>
<dbReference type="InterPro" id="IPR044954">
    <property type="entry name" value="Ribosomal_uS3m_plant"/>
</dbReference>
<evidence type="ECO:0000313" key="6">
    <source>
        <dbReference type="EMBL" id="GAV71284.1"/>
    </source>
</evidence>